<dbReference type="Pfam" id="PF00535">
    <property type="entry name" value="Glycos_transf_2"/>
    <property type="match status" value="1"/>
</dbReference>
<reference evidence="3" key="1">
    <citation type="journal article" date="2014" name="Genome Biol. Evol.">
        <title>Pangenome evidence for extensive interdomain horizontal transfer affecting lineage core and shell genes in uncultured planktonic thaumarchaeota and euryarchaeota.</title>
        <authorList>
            <person name="Deschamps P."/>
            <person name="Zivanovic Y."/>
            <person name="Moreira D."/>
            <person name="Rodriguez-Valera F."/>
            <person name="Lopez-Garcia P."/>
        </authorList>
    </citation>
    <scope>NUCLEOTIDE SEQUENCE</scope>
</reference>
<proteinExistence type="predicted"/>
<accession>A0A075GWG9</accession>
<dbReference type="AlphaFoldDB" id="A0A075GWG9"/>
<dbReference type="SUPFAM" id="SSF53448">
    <property type="entry name" value="Nucleotide-diphospho-sugar transferases"/>
    <property type="match status" value="1"/>
</dbReference>
<sequence>MRGGRHVAVVMPARDEEALIQQSIDSIPGWVDLIVVVDDGSIDATAELAKSQLKSSGRGEKCGLVTNSGGIGVGGAISAGYREVISLIDKNEIPKGNWAAVVMAGDGQMDPDDIDGLLERLDSAPFVKGDRWLHQDGLGRMPRKRRLGSRLLSKLTSLASGRKVSDPQCGFTAVDIDELRGWKWASEWQGYGYPNWWMLNIGADSIPFESAPIRSVYRNETSGIRLNRFLPRISILLFAGLWRRGWTWYVAGGADSAGRRSNLRTRIALSICWFGALAAIIASPLFVTQSAFATLTVLAVAAVGLSAAKLIDRKEVNRRLAMEVPARI</sequence>
<protein>
    <submittedName>
        <fullName evidence="3">Glycosyl transferase</fullName>
    </submittedName>
</protein>
<dbReference type="InterPro" id="IPR050256">
    <property type="entry name" value="Glycosyltransferase_2"/>
</dbReference>
<evidence type="ECO:0000256" key="1">
    <source>
        <dbReference type="SAM" id="Phobius"/>
    </source>
</evidence>
<keyword evidence="1" id="KW-0812">Transmembrane</keyword>
<evidence type="ECO:0000259" key="2">
    <source>
        <dbReference type="Pfam" id="PF00535"/>
    </source>
</evidence>
<keyword evidence="3" id="KW-0808">Transferase</keyword>
<dbReference type="InterPro" id="IPR001173">
    <property type="entry name" value="Glyco_trans_2-like"/>
</dbReference>
<dbReference type="PANTHER" id="PTHR48090">
    <property type="entry name" value="UNDECAPRENYL-PHOSPHATE 4-DEOXY-4-FORMAMIDO-L-ARABINOSE TRANSFERASE-RELATED"/>
    <property type="match status" value="1"/>
</dbReference>
<keyword evidence="1" id="KW-1133">Transmembrane helix</keyword>
<feature type="transmembrane region" description="Helical" evidence="1">
    <location>
        <begin position="267"/>
        <end position="286"/>
    </location>
</feature>
<feature type="domain" description="Glycosyltransferase 2-like" evidence="2">
    <location>
        <begin position="9"/>
        <end position="173"/>
    </location>
</feature>
<name>A0A075GWG9_9EURY</name>
<dbReference type="InterPro" id="IPR029044">
    <property type="entry name" value="Nucleotide-diphossugar_trans"/>
</dbReference>
<dbReference type="Gene3D" id="3.90.550.10">
    <property type="entry name" value="Spore Coat Polysaccharide Biosynthesis Protein SpsA, Chain A"/>
    <property type="match status" value="1"/>
</dbReference>
<feature type="transmembrane region" description="Helical" evidence="1">
    <location>
        <begin position="292"/>
        <end position="311"/>
    </location>
</feature>
<evidence type="ECO:0000313" key="3">
    <source>
        <dbReference type="EMBL" id="AIF08139.1"/>
    </source>
</evidence>
<dbReference type="GO" id="GO:0016740">
    <property type="term" value="F:transferase activity"/>
    <property type="evidence" value="ECO:0007669"/>
    <property type="project" value="UniProtKB-KW"/>
</dbReference>
<organism evidence="3">
    <name type="scientific">uncultured marine group II/III euryarchaeote KM3_27_D02</name>
    <dbReference type="NCBI Taxonomy" id="1456428"/>
    <lineage>
        <taxon>Archaea</taxon>
        <taxon>Methanobacteriati</taxon>
        <taxon>Methanobacteriota</taxon>
        <taxon>environmental samples</taxon>
    </lineage>
</organism>
<dbReference type="PANTHER" id="PTHR48090:SF7">
    <property type="entry name" value="RFBJ PROTEIN"/>
    <property type="match status" value="1"/>
</dbReference>
<dbReference type="EMBL" id="KF900822">
    <property type="protein sequence ID" value="AIF08139.1"/>
    <property type="molecule type" value="Genomic_DNA"/>
</dbReference>
<keyword evidence="1" id="KW-0472">Membrane</keyword>
<dbReference type="CDD" id="cd04179">
    <property type="entry name" value="DPM_DPG-synthase_like"/>
    <property type="match status" value="1"/>
</dbReference>